<evidence type="ECO:0000256" key="1">
    <source>
        <dbReference type="ARBA" id="ARBA00002274"/>
    </source>
</evidence>
<comment type="pathway">
    <text evidence="2 13">Glycolipid biosynthesis; lipid IV(A) biosynthesis; lipid IV(A) from (3R)-3-hydroxytetradecanoyl-[acyl-carrier-protein] and UDP-N-acetyl-alpha-D-glucosamine: step 6/6.</text>
</comment>
<keyword evidence="6 13" id="KW-0441">Lipid A biosynthesis</keyword>
<dbReference type="Pfam" id="PF02606">
    <property type="entry name" value="LpxK"/>
    <property type="match status" value="1"/>
</dbReference>
<evidence type="ECO:0000256" key="6">
    <source>
        <dbReference type="ARBA" id="ARBA00022556"/>
    </source>
</evidence>
<evidence type="ECO:0000256" key="11">
    <source>
        <dbReference type="ARBA" id="ARBA00023098"/>
    </source>
</evidence>
<dbReference type="EMBL" id="SJPJ01000001">
    <property type="protein sequence ID" value="TWT83558.1"/>
    <property type="molecule type" value="Genomic_DNA"/>
</dbReference>
<dbReference type="GO" id="GO:0009029">
    <property type="term" value="F:lipid-A 4'-kinase activity"/>
    <property type="evidence" value="ECO:0007669"/>
    <property type="project" value="UniProtKB-UniRule"/>
</dbReference>
<dbReference type="SUPFAM" id="SSF52540">
    <property type="entry name" value="P-loop containing nucleoside triphosphate hydrolases"/>
    <property type="match status" value="1"/>
</dbReference>
<sequence>MAFDFRSVMSGKRKDSLAVLMRTGLSIAKLPYGLGVWYRNLSFDNGRNEIHRCGVPVISVGNLTTGGTGKTPIVCFLAKWFRSKGVRVAIVSRGYGRGESGSNDEAMELHARLPDVPHVQDPDRVEAARIAVEELQTELILMDDGFQHRRLHRNLDIVVVDATEPFGFGHLLPRGLLREPLSSLRRADIVMLSRSDAVSEERTVEITQRIHHVKADIPVVRCTHAPTSLLEYPDQTRPLADIAGQNIAVVSAIGNPEAFKETLRKCGANIIDSRDLPDHDAYSPETVKGIREWCRSFVAPVSMIVCTHKDLVKLCTDQLGGVPVAALLVELKLTSDAKVLERKLKAALPTES</sequence>
<keyword evidence="7 13" id="KW-0808">Transferase</keyword>
<dbReference type="GO" id="GO:0009244">
    <property type="term" value="P:lipopolysaccharide core region biosynthetic process"/>
    <property type="evidence" value="ECO:0007669"/>
    <property type="project" value="TreeGrafter"/>
</dbReference>
<keyword evidence="15" id="KW-1185">Reference proteome</keyword>
<feature type="binding site" evidence="13">
    <location>
        <begin position="64"/>
        <end position="71"/>
    </location>
    <ligand>
        <name>ATP</name>
        <dbReference type="ChEBI" id="CHEBI:30616"/>
    </ligand>
</feature>
<dbReference type="InterPro" id="IPR027417">
    <property type="entry name" value="P-loop_NTPase"/>
</dbReference>
<evidence type="ECO:0000256" key="5">
    <source>
        <dbReference type="ARBA" id="ARBA00022516"/>
    </source>
</evidence>
<evidence type="ECO:0000313" key="15">
    <source>
        <dbReference type="Proteomes" id="UP000315010"/>
    </source>
</evidence>
<keyword evidence="9 13" id="KW-0418">Kinase</keyword>
<dbReference type="PANTHER" id="PTHR42724:SF1">
    <property type="entry name" value="TETRAACYLDISACCHARIDE 4'-KINASE, MITOCHONDRIAL-RELATED"/>
    <property type="match status" value="1"/>
</dbReference>
<dbReference type="OrthoDB" id="9789797at2"/>
<evidence type="ECO:0000256" key="10">
    <source>
        <dbReference type="ARBA" id="ARBA00022840"/>
    </source>
</evidence>
<comment type="function">
    <text evidence="1 13">Transfers the gamma-phosphate of ATP to the 4'-position of a tetraacyldisaccharide 1-phosphate intermediate (termed DS-1-P) to form tetraacyldisaccharide 1,4'-bis-phosphate (lipid IVA).</text>
</comment>
<reference evidence="14 15" key="1">
    <citation type="submission" date="2019-02" db="EMBL/GenBank/DDBJ databases">
        <title>Deep-cultivation of Planctomycetes and their phenomic and genomic characterization uncovers novel biology.</title>
        <authorList>
            <person name="Wiegand S."/>
            <person name="Jogler M."/>
            <person name="Boedeker C."/>
            <person name="Pinto D."/>
            <person name="Vollmers J."/>
            <person name="Rivas-Marin E."/>
            <person name="Kohn T."/>
            <person name="Peeters S.H."/>
            <person name="Heuer A."/>
            <person name="Rast P."/>
            <person name="Oberbeckmann S."/>
            <person name="Bunk B."/>
            <person name="Jeske O."/>
            <person name="Meyerdierks A."/>
            <person name="Storesund J.E."/>
            <person name="Kallscheuer N."/>
            <person name="Luecker S."/>
            <person name="Lage O.M."/>
            <person name="Pohl T."/>
            <person name="Merkel B.J."/>
            <person name="Hornburger P."/>
            <person name="Mueller R.-W."/>
            <person name="Bruemmer F."/>
            <person name="Labrenz M."/>
            <person name="Spormann A.M."/>
            <person name="Op Den Camp H."/>
            <person name="Overmann J."/>
            <person name="Amann R."/>
            <person name="Jetten M.S.M."/>
            <person name="Mascher T."/>
            <person name="Medema M.H."/>
            <person name="Devos D.P."/>
            <person name="Kaster A.-K."/>
            <person name="Ovreas L."/>
            <person name="Rohde M."/>
            <person name="Galperin M.Y."/>
            <person name="Jogler C."/>
        </authorList>
    </citation>
    <scope>NUCLEOTIDE SEQUENCE [LARGE SCALE GENOMIC DNA]</scope>
    <source>
        <strain evidence="14 15">CA13</strain>
    </source>
</reference>
<dbReference type="Proteomes" id="UP000315010">
    <property type="component" value="Unassembled WGS sequence"/>
</dbReference>
<dbReference type="NCBIfam" id="TIGR00682">
    <property type="entry name" value="lpxK"/>
    <property type="match status" value="1"/>
</dbReference>
<dbReference type="EC" id="2.7.1.130" evidence="3 13"/>
<evidence type="ECO:0000256" key="9">
    <source>
        <dbReference type="ARBA" id="ARBA00022777"/>
    </source>
</evidence>
<evidence type="ECO:0000256" key="12">
    <source>
        <dbReference type="ARBA" id="ARBA00029757"/>
    </source>
</evidence>
<evidence type="ECO:0000256" key="13">
    <source>
        <dbReference type="HAMAP-Rule" id="MF_00409"/>
    </source>
</evidence>
<evidence type="ECO:0000256" key="7">
    <source>
        <dbReference type="ARBA" id="ARBA00022679"/>
    </source>
</evidence>
<dbReference type="GO" id="GO:0005524">
    <property type="term" value="F:ATP binding"/>
    <property type="evidence" value="ECO:0007669"/>
    <property type="project" value="UniProtKB-UniRule"/>
</dbReference>
<dbReference type="GO" id="GO:0005886">
    <property type="term" value="C:plasma membrane"/>
    <property type="evidence" value="ECO:0007669"/>
    <property type="project" value="TreeGrafter"/>
</dbReference>
<keyword evidence="11 13" id="KW-0443">Lipid metabolism</keyword>
<dbReference type="UniPathway" id="UPA00359">
    <property type="reaction ID" value="UER00482"/>
</dbReference>
<proteinExistence type="inferred from homology"/>
<name>A0A5C5Z8K3_9BACT</name>
<evidence type="ECO:0000256" key="8">
    <source>
        <dbReference type="ARBA" id="ARBA00022741"/>
    </source>
</evidence>
<comment type="caution">
    <text evidence="14">The sequence shown here is derived from an EMBL/GenBank/DDBJ whole genome shotgun (WGS) entry which is preliminary data.</text>
</comment>
<accession>A0A5C5Z8K3</accession>
<keyword evidence="10 13" id="KW-0067">ATP-binding</keyword>
<dbReference type="InterPro" id="IPR003758">
    <property type="entry name" value="LpxK"/>
</dbReference>
<dbReference type="GO" id="GO:0009245">
    <property type="term" value="P:lipid A biosynthetic process"/>
    <property type="evidence" value="ECO:0007669"/>
    <property type="project" value="UniProtKB-UniRule"/>
</dbReference>
<evidence type="ECO:0000256" key="4">
    <source>
        <dbReference type="ARBA" id="ARBA00016436"/>
    </source>
</evidence>
<comment type="catalytic activity">
    <reaction evidence="13">
        <text>a lipid A disaccharide + ATP = a lipid IVA + ADP + H(+)</text>
        <dbReference type="Rhea" id="RHEA:67840"/>
        <dbReference type="ChEBI" id="CHEBI:15378"/>
        <dbReference type="ChEBI" id="CHEBI:30616"/>
        <dbReference type="ChEBI" id="CHEBI:176343"/>
        <dbReference type="ChEBI" id="CHEBI:176425"/>
        <dbReference type="ChEBI" id="CHEBI:456216"/>
        <dbReference type="EC" id="2.7.1.130"/>
    </reaction>
</comment>
<keyword evidence="5 13" id="KW-0444">Lipid biosynthesis</keyword>
<keyword evidence="8 13" id="KW-0547">Nucleotide-binding</keyword>
<dbReference type="RefSeq" id="WP_146400815.1">
    <property type="nucleotide sequence ID" value="NZ_SJPJ01000001.1"/>
</dbReference>
<dbReference type="HAMAP" id="MF_00409">
    <property type="entry name" value="LpxK"/>
    <property type="match status" value="1"/>
</dbReference>
<gene>
    <name evidence="13 14" type="primary">lpxK</name>
    <name evidence="14" type="ORF">CA13_50240</name>
</gene>
<comment type="similarity">
    <text evidence="13">Belongs to the LpxK family.</text>
</comment>
<dbReference type="AlphaFoldDB" id="A0A5C5Z8K3"/>
<dbReference type="PANTHER" id="PTHR42724">
    <property type="entry name" value="TETRAACYLDISACCHARIDE 4'-KINASE"/>
    <property type="match status" value="1"/>
</dbReference>
<organism evidence="14 15">
    <name type="scientific">Novipirellula herctigrandis</name>
    <dbReference type="NCBI Taxonomy" id="2527986"/>
    <lineage>
        <taxon>Bacteria</taxon>
        <taxon>Pseudomonadati</taxon>
        <taxon>Planctomycetota</taxon>
        <taxon>Planctomycetia</taxon>
        <taxon>Pirellulales</taxon>
        <taxon>Pirellulaceae</taxon>
        <taxon>Novipirellula</taxon>
    </lineage>
</organism>
<evidence type="ECO:0000313" key="14">
    <source>
        <dbReference type="EMBL" id="TWT83558.1"/>
    </source>
</evidence>
<protein>
    <recommendedName>
        <fullName evidence="4 13">Tetraacyldisaccharide 4'-kinase</fullName>
        <ecNumber evidence="3 13">2.7.1.130</ecNumber>
    </recommendedName>
    <alternativeName>
        <fullName evidence="12 13">Lipid A 4'-kinase</fullName>
    </alternativeName>
</protein>
<evidence type="ECO:0000256" key="3">
    <source>
        <dbReference type="ARBA" id="ARBA00012071"/>
    </source>
</evidence>
<evidence type="ECO:0000256" key="2">
    <source>
        <dbReference type="ARBA" id="ARBA00004870"/>
    </source>
</evidence>